<evidence type="ECO:0000259" key="1">
    <source>
        <dbReference type="Pfam" id="PF06985"/>
    </source>
</evidence>
<name>A0AAE0HLD8_9PEZI</name>
<sequence length="591" mass="64987">MANPSHLTPTKPSTVHEIHLLILLPAPLHSAPIRCRLETTLLSSRPNYDILTSLWRTPSKQHPKEEEEAIITVNDAPCPVAQPTAAALRRLRRPSAPRSLWIDDAICVDQQRDRRLRPRIYAGARRLCVWMGEPAVVVAGVGMAVSPPAGLFSCPEWEARRPPRLSFVREAVLARRIVVVCGPDEVTWEAMGDSLEGEVGKGVGSGTVDFLRLFYVIKMLRQGWSSGEGGLSPCGLLYESRWLECEDPRDRIYGFLDLVPRILEAGVVPDYGTSVSTACIYADFARKTIQHSGCVDILNYAREWRNAAATLETAASDGADRLPSWAPNWAVRGEHDPAPLLDWLDDTPRYRTAKLMPARIQPHDDDNTLTLNGIRFDEVAALGTPWHPEASQPLTSRTGSKGLEQWEALALATPVSCPYGGGAEGRRAALWRTYIGDFAGDRSAPAGDSAVLERWYGPGPWPRGFSTSPAAEQQPPRNAFRDHLRDCARLLIGRDAGPAEYVRYARRVRRACAHRRLLVSKRGYVGLAPWNAAPGDVVAVLHGGSTPFLLRPGSVPGVYSLVGECFVYGIMDGEALAWEHATAAARDFRIV</sequence>
<accession>A0AAE0HLD8</accession>
<keyword evidence="3" id="KW-1185">Reference proteome</keyword>
<dbReference type="InterPro" id="IPR052895">
    <property type="entry name" value="HetReg/Transcr_Mod"/>
</dbReference>
<evidence type="ECO:0000313" key="3">
    <source>
        <dbReference type="Proteomes" id="UP001278766"/>
    </source>
</evidence>
<evidence type="ECO:0000313" key="2">
    <source>
        <dbReference type="EMBL" id="KAK3298703.1"/>
    </source>
</evidence>
<reference evidence="2" key="1">
    <citation type="journal article" date="2023" name="Mol. Phylogenet. Evol.">
        <title>Genome-scale phylogeny and comparative genomics of the fungal order Sordariales.</title>
        <authorList>
            <person name="Hensen N."/>
            <person name="Bonometti L."/>
            <person name="Westerberg I."/>
            <person name="Brannstrom I.O."/>
            <person name="Guillou S."/>
            <person name="Cros-Aarteil S."/>
            <person name="Calhoun S."/>
            <person name="Haridas S."/>
            <person name="Kuo A."/>
            <person name="Mondo S."/>
            <person name="Pangilinan J."/>
            <person name="Riley R."/>
            <person name="LaButti K."/>
            <person name="Andreopoulos B."/>
            <person name="Lipzen A."/>
            <person name="Chen C."/>
            <person name="Yan M."/>
            <person name="Daum C."/>
            <person name="Ng V."/>
            <person name="Clum A."/>
            <person name="Steindorff A."/>
            <person name="Ohm R.A."/>
            <person name="Martin F."/>
            <person name="Silar P."/>
            <person name="Natvig D.O."/>
            <person name="Lalanne C."/>
            <person name="Gautier V."/>
            <person name="Ament-Velasquez S.L."/>
            <person name="Kruys A."/>
            <person name="Hutchinson M.I."/>
            <person name="Powell A.J."/>
            <person name="Barry K."/>
            <person name="Miller A.N."/>
            <person name="Grigoriev I.V."/>
            <person name="Debuchy R."/>
            <person name="Gladieux P."/>
            <person name="Hiltunen Thoren M."/>
            <person name="Johannesson H."/>
        </authorList>
    </citation>
    <scope>NUCLEOTIDE SEQUENCE</scope>
    <source>
        <strain evidence="2">CBS 168.71</strain>
    </source>
</reference>
<dbReference type="AlphaFoldDB" id="A0AAE0HLD8"/>
<proteinExistence type="predicted"/>
<feature type="domain" description="Heterokaryon incompatibility" evidence="1">
    <location>
        <begin position="48"/>
        <end position="134"/>
    </location>
</feature>
<gene>
    <name evidence="2" type="ORF">B0H64DRAFT_80781</name>
</gene>
<dbReference type="PANTHER" id="PTHR24148">
    <property type="entry name" value="ANKYRIN REPEAT DOMAIN-CONTAINING PROTEIN 39 HOMOLOG-RELATED"/>
    <property type="match status" value="1"/>
</dbReference>
<comment type="caution">
    <text evidence="2">The sequence shown here is derived from an EMBL/GenBank/DDBJ whole genome shotgun (WGS) entry which is preliminary data.</text>
</comment>
<dbReference type="Pfam" id="PF26639">
    <property type="entry name" value="Het-6_barrel"/>
    <property type="match status" value="1"/>
</dbReference>
<dbReference type="GeneID" id="87845757"/>
<reference evidence="2" key="2">
    <citation type="submission" date="2023-06" db="EMBL/GenBank/DDBJ databases">
        <authorList>
            <consortium name="Lawrence Berkeley National Laboratory"/>
            <person name="Haridas S."/>
            <person name="Hensen N."/>
            <person name="Bonometti L."/>
            <person name="Westerberg I."/>
            <person name="Brannstrom I.O."/>
            <person name="Guillou S."/>
            <person name="Cros-Aarteil S."/>
            <person name="Calhoun S."/>
            <person name="Kuo A."/>
            <person name="Mondo S."/>
            <person name="Pangilinan J."/>
            <person name="Riley R."/>
            <person name="Labutti K."/>
            <person name="Andreopoulos B."/>
            <person name="Lipzen A."/>
            <person name="Chen C."/>
            <person name="Yanf M."/>
            <person name="Daum C."/>
            <person name="Ng V."/>
            <person name="Clum A."/>
            <person name="Steindorff A."/>
            <person name="Ohm R."/>
            <person name="Martin F."/>
            <person name="Silar P."/>
            <person name="Natvig D."/>
            <person name="Lalanne C."/>
            <person name="Gautier V."/>
            <person name="Ament-Velasquez S.L."/>
            <person name="Kruys A."/>
            <person name="Hutchinson M.I."/>
            <person name="Powell A.J."/>
            <person name="Barry K."/>
            <person name="Miller A.N."/>
            <person name="Grigoriev I.V."/>
            <person name="Debuchy R."/>
            <person name="Gladieux P."/>
            <person name="Thoren M.H."/>
            <person name="Johannesson H."/>
        </authorList>
    </citation>
    <scope>NUCLEOTIDE SEQUENCE</scope>
    <source>
        <strain evidence="2">CBS 168.71</strain>
    </source>
</reference>
<dbReference type="RefSeq" id="XP_062662217.1">
    <property type="nucleotide sequence ID" value="XM_062808809.1"/>
</dbReference>
<protein>
    <recommendedName>
        <fullName evidence="1">Heterokaryon incompatibility domain-containing protein</fullName>
    </recommendedName>
</protein>
<dbReference type="Proteomes" id="UP001278766">
    <property type="component" value="Unassembled WGS sequence"/>
</dbReference>
<dbReference type="Pfam" id="PF06985">
    <property type="entry name" value="HET"/>
    <property type="match status" value="1"/>
</dbReference>
<dbReference type="PANTHER" id="PTHR24148:SF64">
    <property type="entry name" value="HETEROKARYON INCOMPATIBILITY DOMAIN-CONTAINING PROTEIN"/>
    <property type="match status" value="1"/>
</dbReference>
<organism evidence="2 3">
    <name type="scientific">Chaetomium fimeti</name>
    <dbReference type="NCBI Taxonomy" id="1854472"/>
    <lineage>
        <taxon>Eukaryota</taxon>
        <taxon>Fungi</taxon>
        <taxon>Dikarya</taxon>
        <taxon>Ascomycota</taxon>
        <taxon>Pezizomycotina</taxon>
        <taxon>Sordariomycetes</taxon>
        <taxon>Sordariomycetidae</taxon>
        <taxon>Sordariales</taxon>
        <taxon>Chaetomiaceae</taxon>
        <taxon>Chaetomium</taxon>
    </lineage>
</organism>
<dbReference type="InterPro" id="IPR010730">
    <property type="entry name" value="HET"/>
</dbReference>
<dbReference type="EMBL" id="JAUEPN010000002">
    <property type="protein sequence ID" value="KAK3298703.1"/>
    <property type="molecule type" value="Genomic_DNA"/>
</dbReference>